<keyword evidence="4" id="KW-0689">Ribosomal protein</keyword>
<dbReference type="InterPro" id="IPR014719">
    <property type="entry name" value="Ribosomal_bL12_C/ClpS-like"/>
</dbReference>
<accession>I4C8B8</accession>
<gene>
    <name evidence="4" type="ordered locus">Desti_3148</name>
</gene>
<feature type="region of interest" description="Disordered" evidence="2">
    <location>
        <begin position="140"/>
        <end position="164"/>
    </location>
</feature>
<keyword evidence="1" id="KW-0175">Coiled coil</keyword>
<keyword evidence="3" id="KW-1133">Transmembrane helix</keyword>
<keyword evidence="3" id="KW-0812">Transmembrane</keyword>
<feature type="transmembrane region" description="Helical" evidence="3">
    <location>
        <begin position="108"/>
        <end position="130"/>
    </location>
</feature>
<evidence type="ECO:0000256" key="1">
    <source>
        <dbReference type="SAM" id="Coils"/>
    </source>
</evidence>
<protein>
    <submittedName>
        <fullName evidence="4">Ribosomal protein L7/L12</fullName>
    </submittedName>
</protein>
<dbReference type="SUPFAM" id="SSF54736">
    <property type="entry name" value="ClpS-like"/>
    <property type="match status" value="1"/>
</dbReference>
<dbReference type="EMBL" id="CP003360">
    <property type="protein sequence ID" value="AFM25809.1"/>
    <property type="molecule type" value="Genomic_DNA"/>
</dbReference>
<organism evidence="4 5">
    <name type="scientific">Desulfomonile tiedjei (strain ATCC 49306 / DSM 6799 / DCB-1)</name>
    <dbReference type="NCBI Taxonomy" id="706587"/>
    <lineage>
        <taxon>Bacteria</taxon>
        <taxon>Pseudomonadati</taxon>
        <taxon>Thermodesulfobacteriota</taxon>
        <taxon>Desulfomonilia</taxon>
        <taxon>Desulfomonilales</taxon>
        <taxon>Desulfomonilaceae</taxon>
        <taxon>Desulfomonile</taxon>
    </lineage>
</organism>
<dbReference type="Proteomes" id="UP000006055">
    <property type="component" value="Chromosome"/>
</dbReference>
<evidence type="ECO:0000256" key="3">
    <source>
        <dbReference type="SAM" id="Phobius"/>
    </source>
</evidence>
<dbReference type="HOGENOM" id="CLU_1097226_0_0_7"/>
<dbReference type="GO" id="GO:0005840">
    <property type="term" value="C:ribosome"/>
    <property type="evidence" value="ECO:0007669"/>
    <property type="project" value="UniProtKB-KW"/>
</dbReference>
<keyword evidence="4" id="KW-0687">Ribonucleoprotein</keyword>
<feature type="compositionally biased region" description="Basic and acidic residues" evidence="2">
    <location>
        <begin position="140"/>
        <end position="158"/>
    </location>
</feature>
<sequence length="253" mass="28899">MSDPRYRINLYGHSSEDPYFFVMELAAILEIHPEEAREFLNSTPVTIKENVSEEEAEYLGDLLKAVRALVIVEPMDGVPEKTPDKATEVSVLKKQLEEQEDRAAFRSYLWVGSAMLIALIVLVWLTTAFWSSFSKTSEENAKKPAVEETDAKKPERTVTETPQQPDLSKLYSVIDEADSNVEQTQFLLKISEEDLYRLQSTYMADQKAVRQKKVQVAELRAKLRSEKTALQKLKDQVKRIESSLKVQEHSTAE</sequence>
<evidence type="ECO:0000313" key="4">
    <source>
        <dbReference type="EMBL" id="AFM25809.1"/>
    </source>
</evidence>
<dbReference type="AlphaFoldDB" id="I4C8B8"/>
<keyword evidence="5" id="KW-1185">Reference proteome</keyword>
<name>I4C8B8_DESTA</name>
<reference evidence="5" key="1">
    <citation type="submission" date="2012-06" db="EMBL/GenBank/DDBJ databases">
        <title>Complete sequence of chromosome of Desulfomonile tiedjei DSM 6799.</title>
        <authorList>
            <person name="Lucas S."/>
            <person name="Copeland A."/>
            <person name="Lapidus A."/>
            <person name="Glavina del Rio T."/>
            <person name="Dalin E."/>
            <person name="Tice H."/>
            <person name="Bruce D."/>
            <person name="Goodwin L."/>
            <person name="Pitluck S."/>
            <person name="Peters L."/>
            <person name="Ovchinnikova G."/>
            <person name="Zeytun A."/>
            <person name="Lu M."/>
            <person name="Kyrpides N."/>
            <person name="Mavromatis K."/>
            <person name="Ivanova N."/>
            <person name="Brettin T."/>
            <person name="Detter J.C."/>
            <person name="Han C."/>
            <person name="Larimer F."/>
            <person name="Land M."/>
            <person name="Hauser L."/>
            <person name="Markowitz V."/>
            <person name="Cheng J.-F."/>
            <person name="Hugenholtz P."/>
            <person name="Woyke T."/>
            <person name="Wu D."/>
            <person name="Spring S."/>
            <person name="Schroeder M."/>
            <person name="Brambilla E."/>
            <person name="Klenk H.-P."/>
            <person name="Eisen J.A."/>
        </authorList>
    </citation>
    <scope>NUCLEOTIDE SEQUENCE [LARGE SCALE GENOMIC DNA]</scope>
    <source>
        <strain evidence="5">ATCC 49306 / DSM 6799 / DCB-1</strain>
    </source>
</reference>
<feature type="coiled-coil region" evidence="1">
    <location>
        <begin position="216"/>
        <end position="250"/>
    </location>
</feature>
<evidence type="ECO:0000256" key="2">
    <source>
        <dbReference type="SAM" id="MobiDB-lite"/>
    </source>
</evidence>
<dbReference type="RefSeq" id="WP_014810946.1">
    <property type="nucleotide sequence ID" value="NC_018025.1"/>
</dbReference>
<proteinExistence type="predicted"/>
<evidence type="ECO:0000313" key="5">
    <source>
        <dbReference type="Proteomes" id="UP000006055"/>
    </source>
</evidence>
<keyword evidence="3" id="KW-0472">Membrane</keyword>
<dbReference type="KEGG" id="dti:Desti_3148"/>